<comment type="caution">
    <text evidence="1">The sequence shown here is derived from an EMBL/GenBank/DDBJ whole genome shotgun (WGS) entry which is preliminary data.</text>
</comment>
<dbReference type="Proteomes" id="UP000285820">
    <property type="component" value="Unassembled WGS sequence"/>
</dbReference>
<organism evidence="1 2">
    <name type="scientific">Roseburia inulinivorans</name>
    <dbReference type="NCBI Taxonomy" id="360807"/>
    <lineage>
        <taxon>Bacteria</taxon>
        <taxon>Bacillati</taxon>
        <taxon>Bacillota</taxon>
        <taxon>Clostridia</taxon>
        <taxon>Lachnospirales</taxon>
        <taxon>Lachnospiraceae</taxon>
        <taxon>Roseburia</taxon>
    </lineage>
</organism>
<protein>
    <recommendedName>
        <fullName evidence="3">DNA-binding protein</fullName>
    </recommendedName>
</protein>
<dbReference type="AlphaFoldDB" id="A0A3R5YJ99"/>
<evidence type="ECO:0000313" key="2">
    <source>
        <dbReference type="Proteomes" id="UP000285820"/>
    </source>
</evidence>
<gene>
    <name evidence="1" type="ORF">DWY29_10510</name>
</gene>
<evidence type="ECO:0008006" key="3">
    <source>
        <dbReference type="Google" id="ProtNLM"/>
    </source>
</evidence>
<reference evidence="1 2" key="1">
    <citation type="submission" date="2018-08" db="EMBL/GenBank/DDBJ databases">
        <title>A genome reference for cultivated species of the human gut microbiota.</title>
        <authorList>
            <person name="Zou Y."/>
            <person name="Xue W."/>
            <person name="Luo G."/>
        </authorList>
    </citation>
    <scope>NUCLEOTIDE SEQUENCE [LARGE SCALE GENOMIC DNA]</scope>
    <source>
        <strain evidence="1 2">AF24-4</strain>
    </source>
</reference>
<evidence type="ECO:0000313" key="1">
    <source>
        <dbReference type="EMBL" id="RGR67473.1"/>
    </source>
</evidence>
<sequence length="75" mass="8695">MSQRLTVKEAAAEIGCNVEYLRRQMKAGRWDLGSVIKPTSKVKNYQYFIFRAKLDKFLGIEPRADNEEVENEADQ</sequence>
<dbReference type="RefSeq" id="WP_118126371.1">
    <property type="nucleotide sequence ID" value="NZ_CAKZTK010000006.1"/>
</dbReference>
<name>A0A3R5YJ99_9FIRM</name>
<accession>A0A3R5YJ99</accession>
<dbReference type="EMBL" id="QRUN01000014">
    <property type="protein sequence ID" value="RGR67473.1"/>
    <property type="molecule type" value="Genomic_DNA"/>
</dbReference>
<proteinExistence type="predicted"/>